<dbReference type="SUPFAM" id="SSF56784">
    <property type="entry name" value="HAD-like"/>
    <property type="match status" value="1"/>
</dbReference>
<dbReference type="AlphaFoldDB" id="A0A2V0NLS9"/>
<dbReference type="Gene3D" id="3.40.50.150">
    <property type="entry name" value="Vaccinia Virus protein VP39"/>
    <property type="match status" value="1"/>
</dbReference>
<dbReference type="InterPro" id="IPR029063">
    <property type="entry name" value="SAM-dependent_MTases_sf"/>
</dbReference>
<dbReference type="OrthoDB" id="426235at2759"/>
<evidence type="ECO:0000256" key="1">
    <source>
        <dbReference type="SAM" id="MobiDB-lite"/>
    </source>
</evidence>
<comment type="caution">
    <text evidence="2">The sequence shown here is derived from an EMBL/GenBank/DDBJ whole genome shotgun (WGS) entry which is preliminary data.</text>
</comment>
<dbReference type="STRING" id="307507.A0A2V0NLS9"/>
<dbReference type="CDD" id="cd01427">
    <property type="entry name" value="HAD_like"/>
    <property type="match status" value="1"/>
</dbReference>
<organism evidence="2 3">
    <name type="scientific">Raphidocelis subcapitata</name>
    <dbReference type="NCBI Taxonomy" id="307507"/>
    <lineage>
        <taxon>Eukaryota</taxon>
        <taxon>Viridiplantae</taxon>
        <taxon>Chlorophyta</taxon>
        <taxon>core chlorophytes</taxon>
        <taxon>Chlorophyceae</taxon>
        <taxon>CS clade</taxon>
        <taxon>Sphaeropleales</taxon>
        <taxon>Selenastraceae</taxon>
        <taxon>Raphidocelis</taxon>
    </lineage>
</organism>
<protein>
    <submittedName>
        <fullName evidence="2">Uncharacterized protein</fullName>
    </submittedName>
</protein>
<accession>A0A2V0NLS9</accession>
<dbReference type="Pfam" id="PF13242">
    <property type="entry name" value="Hydrolase_like"/>
    <property type="match status" value="1"/>
</dbReference>
<dbReference type="Gene3D" id="3.40.50.1000">
    <property type="entry name" value="HAD superfamily/HAD-like"/>
    <property type="match status" value="1"/>
</dbReference>
<feature type="compositionally biased region" description="Low complexity" evidence="1">
    <location>
        <begin position="18"/>
        <end position="31"/>
    </location>
</feature>
<feature type="region of interest" description="Disordered" evidence="1">
    <location>
        <begin position="1"/>
        <end position="31"/>
    </location>
</feature>
<dbReference type="InterPro" id="IPR023214">
    <property type="entry name" value="HAD_sf"/>
</dbReference>
<dbReference type="EMBL" id="BDRX01000004">
    <property type="protein sequence ID" value="GBF88396.1"/>
    <property type="molecule type" value="Genomic_DNA"/>
</dbReference>
<proteinExistence type="predicted"/>
<dbReference type="InterPro" id="IPR036412">
    <property type="entry name" value="HAD-like_sf"/>
</dbReference>
<gene>
    <name evidence="2" type="ORF">Rsub_01108</name>
</gene>
<keyword evidence="3" id="KW-1185">Reference proteome</keyword>
<dbReference type="Proteomes" id="UP000247498">
    <property type="component" value="Unassembled WGS sequence"/>
</dbReference>
<reference evidence="2 3" key="1">
    <citation type="journal article" date="2018" name="Sci. Rep.">
        <title>Raphidocelis subcapitata (=Pseudokirchneriella subcapitata) provides an insight into genome evolution and environmental adaptations in the Sphaeropleales.</title>
        <authorList>
            <person name="Suzuki S."/>
            <person name="Yamaguchi H."/>
            <person name="Nakajima N."/>
            <person name="Kawachi M."/>
        </authorList>
    </citation>
    <scope>NUCLEOTIDE SEQUENCE [LARGE SCALE GENOMIC DNA]</scope>
    <source>
        <strain evidence="2 3">NIES-35</strain>
    </source>
</reference>
<evidence type="ECO:0000313" key="3">
    <source>
        <dbReference type="Proteomes" id="UP000247498"/>
    </source>
</evidence>
<dbReference type="SUPFAM" id="SSF53335">
    <property type="entry name" value="S-adenosyl-L-methionine-dependent methyltransferases"/>
    <property type="match status" value="1"/>
</dbReference>
<dbReference type="PANTHER" id="PTHR43885:SF1">
    <property type="entry name" value="SUPERFAMILY HYDROLASE, PUTATIVE (AFU_ORTHOLOGUE AFUA_4G13290)-RELATED"/>
    <property type="match status" value="1"/>
</dbReference>
<name>A0A2V0NLS9_9CHLO</name>
<dbReference type="InParanoid" id="A0A2V0NLS9"/>
<sequence length="402" mass="40664">MQSQLGSQCAAWHRRSTAPPAAAGRAALGQQQRWRARAAPPARQEAPSVAGKQLLYEAIALDMDGTLTKAHIDFVDMRKRTGIPIGDLFVVMESWEEPAADLGVRPGHMLMVGDSMEDVECGNAAGTASCLIAGGGNEVGTAPAAPPPGAVPTLTVDSLAELNSILLDTRPGGGAADGARREALLGWRARVPGGEDPTAVAAALMDPNEAGAPAPGLEFADWLIGMNALCIATTSFPRMGAAAGGLQACPVGGHTVLHLECGAGALTKMLASKGLMVCGADGDVGAAARRGLQCFSWGREGRGAAGALRPGALGDAQRRGPYDVALFYEPASPSGGLSLGALLAPSSLAEVRSVLKPGGRLCAEANGADAAAAAAALRAEGWRVDVAEVGPPGRVRVVAQAV</sequence>
<evidence type="ECO:0000313" key="2">
    <source>
        <dbReference type="EMBL" id="GBF88396.1"/>
    </source>
</evidence>
<dbReference type="PANTHER" id="PTHR43885">
    <property type="entry name" value="HALOACID DEHALOGENASE-LIKE HYDROLASE"/>
    <property type="match status" value="1"/>
</dbReference>